<dbReference type="AlphaFoldDB" id="A0AA88PBU3"/>
<dbReference type="SMART" id="SM00233">
    <property type="entry name" value="PH"/>
    <property type="match status" value="2"/>
</dbReference>
<feature type="region of interest" description="Disordered" evidence="1">
    <location>
        <begin position="533"/>
        <end position="627"/>
    </location>
</feature>
<dbReference type="InterPro" id="IPR001849">
    <property type="entry name" value="PH_domain"/>
</dbReference>
<dbReference type="PANTHER" id="PTHR47014:SF1">
    <property type="entry name" value="PLECKSTRIN HOMOLOGY DOMAIN-CONTAINING FAMILY S MEMBER 1"/>
    <property type="match status" value="1"/>
</dbReference>
<organism evidence="3 4">
    <name type="scientific">Cirrhinus molitorella</name>
    <name type="common">mud carp</name>
    <dbReference type="NCBI Taxonomy" id="172907"/>
    <lineage>
        <taxon>Eukaryota</taxon>
        <taxon>Metazoa</taxon>
        <taxon>Chordata</taxon>
        <taxon>Craniata</taxon>
        <taxon>Vertebrata</taxon>
        <taxon>Euteleostomi</taxon>
        <taxon>Actinopterygii</taxon>
        <taxon>Neopterygii</taxon>
        <taxon>Teleostei</taxon>
        <taxon>Ostariophysi</taxon>
        <taxon>Cypriniformes</taxon>
        <taxon>Cyprinidae</taxon>
        <taxon>Labeoninae</taxon>
        <taxon>Labeonini</taxon>
        <taxon>Cirrhinus</taxon>
    </lineage>
</organism>
<name>A0AA88PBU3_9TELE</name>
<evidence type="ECO:0000259" key="2">
    <source>
        <dbReference type="PROSITE" id="PS50003"/>
    </source>
</evidence>
<accession>A0AA88PBU3</accession>
<evidence type="ECO:0000313" key="4">
    <source>
        <dbReference type="Proteomes" id="UP001187343"/>
    </source>
</evidence>
<dbReference type="Pfam" id="PF00169">
    <property type="entry name" value="PH"/>
    <property type="match status" value="1"/>
</dbReference>
<dbReference type="EMBL" id="JAUYZG010000020">
    <property type="protein sequence ID" value="KAK2876328.1"/>
    <property type="molecule type" value="Genomic_DNA"/>
</dbReference>
<dbReference type="SUPFAM" id="SSF50156">
    <property type="entry name" value="PDZ domain-like"/>
    <property type="match status" value="1"/>
</dbReference>
<feature type="compositionally biased region" description="Polar residues" evidence="1">
    <location>
        <begin position="533"/>
        <end position="550"/>
    </location>
</feature>
<dbReference type="PANTHER" id="PTHR47014">
    <property type="entry name" value="PLECKSTRIN HOMOLOGY DOMAIN-CONTAINING FAMILY S MEMBER 1"/>
    <property type="match status" value="1"/>
</dbReference>
<dbReference type="SUPFAM" id="SSF50729">
    <property type="entry name" value="PH domain-like"/>
    <property type="match status" value="2"/>
</dbReference>
<evidence type="ECO:0000313" key="3">
    <source>
        <dbReference type="EMBL" id="KAK2876328.1"/>
    </source>
</evidence>
<proteinExistence type="predicted"/>
<feature type="compositionally biased region" description="Polar residues" evidence="1">
    <location>
        <begin position="570"/>
        <end position="592"/>
    </location>
</feature>
<dbReference type="InterPro" id="IPR036034">
    <property type="entry name" value="PDZ_sf"/>
</dbReference>
<protein>
    <recommendedName>
        <fullName evidence="2">PH domain-containing protein</fullName>
    </recommendedName>
</protein>
<feature type="domain" description="PH" evidence="2">
    <location>
        <begin position="19"/>
        <end position="145"/>
    </location>
</feature>
<reference evidence="3" key="1">
    <citation type="submission" date="2023-08" db="EMBL/GenBank/DDBJ databases">
        <title>Chromosome-level Genome Assembly of mud carp (Cirrhinus molitorella).</title>
        <authorList>
            <person name="Liu H."/>
        </authorList>
    </citation>
    <scope>NUCLEOTIDE SEQUENCE</scope>
    <source>
        <strain evidence="3">Prfri</strain>
        <tissue evidence="3">Muscle</tissue>
    </source>
</reference>
<dbReference type="PROSITE" id="PS50003">
    <property type="entry name" value="PH_DOMAIN"/>
    <property type="match status" value="2"/>
</dbReference>
<keyword evidence="4" id="KW-1185">Reference proteome</keyword>
<feature type="domain" description="PH" evidence="2">
    <location>
        <begin position="403"/>
        <end position="527"/>
    </location>
</feature>
<comment type="caution">
    <text evidence="3">The sequence shown here is derived from an EMBL/GenBank/DDBJ whole genome shotgun (WGS) entry which is preliminary data.</text>
</comment>
<feature type="compositionally biased region" description="Basic and acidic residues" evidence="1">
    <location>
        <begin position="551"/>
        <end position="560"/>
    </location>
</feature>
<feature type="compositionally biased region" description="Polar residues" evidence="1">
    <location>
        <begin position="608"/>
        <end position="627"/>
    </location>
</feature>
<sequence>MSNNKKSPAAKFYSEPTVEELYTGYLLKSPPLTPLTKNTKAWRNRFFMLSKTGDNSYQLTYHENNERKEKALGTIDISKISLLFTNPERHQKWDWVEKKVKCSPSSVLFLKVEDDIPKHSREYFLIGENSHDVEGWLNALVKAMKAQKSRIKPQHTDNTELEYRSRSMSVPVDYSEPKDDRWSAYELSTPQQYDHYDYPRKLSEPQVPITRKITVIKESDENDGTQDEPLEDNSAYMSMGSLQRVLEDDQQEDYPACKLKNEDDDHSKQSIGFNGNCASTELDNSETDTHTETEICSSPYDLEGGKPCVSQQQQIQDSRRDRTLSQGAVEGIQKCLKTLSQDEVKLLVQRFPGLNPNPDSSTEDTVFTATHKVVKLRFNIIQMNIKRKSEPNALCHNEAAEVEEVCTGFLLKSPPARQIKNTKSWKRRFFVLSKTKDSCHELKYYKTTERDKPIKSIEGSTITMVQKHPKGNPVFEWIGKSFKCNQSSVFLMKAENPGDKVAREFFFIGDNSDDMDRWVSALNGVIMNNQIKQKNETQITTESTSNGQTPRHTEKTEADSKPPLPPRMKSTPSEDATTQEGQCSQSLESSPSEAPLYENMKKEERQNETAVESNEDMSSGESMTAASEDSLLDSFTKAFNEMKTLETSTESDGQSETHTFIKEDICISQHDAKCLVISEVDGKPCVFDCEEIKASSPFHKGDQILAVNDLLTDTVEEVQTCLRRLSKSEVKLTILRLPDSIPLDSEPC</sequence>
<gene>
    <name evidence="3" type="ORF">Q8A67_020424</name>
</gene>
<evidence type="ECO:0000256" key="1">
    <source>
        <dbReference type="SAM" id="MobiDB-lite"/>
    </source>
</evidence>
<dbReference type="Gene3D" id="2.30.29.30">
    <property type="entry name" value="Pleckstrin-homology domain (PH domain)/Phosphotyrosine-binding domain (PTB)"/>
    <property type="match status" value="2"/>
</dbReference>
<dbReference type="Proteomes" id="UP001187343">
    <property type="component" value="Unassembled WGS sequence"/>
</dbReference>
<dbReference type="InterPro" id="IPR011993">
    <property type="entry name" value="PH-like_dom_sf"/>
</dbReference>
<dbReference type="InterPro" id="IPR042986">
    <property type="entry name" value="PLEKHS1"/>
</dbReference>